<gene>
    <name evidence="5" type="ORF">GCM10009550_69430</name>
</gene>
<dbReference type="PRINTS" id="PR00502">
    <property type="entry name" value="NUDIXFAMILY"/>
</dbReference>
<reference evidence="5 6" key="1">
    <citation type="journal article" date="2019" name="Int. J. Syst. Evol. Microbiol.">
        <title>The Global Catalogue of Microorganisms (GCM) 10K type strain sequencing project: providing services to taxonomists for standard genome sequencing and annotation.</title>
        <authorList>
            <consortium name="The Broad Institute Genomics Platform"/>
            <consortium name="The Broad Institute Genome Sequencing Center for Infectious Disease"/>
            <person name="Wu L."/>
            <person name="Ma J."/>
        </authorList>
    </citation>
    <scope>NUCLEOTIDE SEQUENCE [LARGE SCALE GENOMIC DNA]</scope>
    <source>
        <strain evidence="5 6">JCM 10696</strain>
    </source>
</reference>
<accession>A0ABN1RWT7</accession>
<dbReference type="Proteomes" id="UP001500665">
    <property type="component" value="Unassembled WGS sequence"/>
</dbReference>
<dbReference type="InterPro" id="IPR015797">
    <property type="entry name" value="NUDIX_hydrolase-like_dom_sf"/>
</dbReference>
<proteinExistence type="inferred from homology"/>
<comment type="caution">
    <text evidence="5">The sequence shown here is derived from an EMBL/GenBank/DDBJ whole genome shotgun (WGS) entry which is preliminary data.</text>
</comment>
<sequence>MAHTGLDQRTLTSCRADAQAALTVYDNALSWLETAVRKPMAPLAAEVWAFDSAFERVLLVRHRRRGWVPPGGTVEAGETPREAARRELREETGLDTRLLEPPAAVTVRAYRPDWAPTLGLSYAAILDASLVPAGESHQPAAWVPLLHDWEGAFPEDRPRIRTFAAQLKTVGVTAAD</sequence>
<evidence type="ECO:0000313" key="6">
    <source>
        <dbReference type="Proteomes" id="UP001500665"/>
    </source>
</evidence>
<dbReference type="InterPro" id="IPR020084">
    <property type="entry name" value="NUDIX_hydrolase_CS"/>
</dbReference>
<comment type="similarity">
    <text evidence="1 3">Belongs to the Nudix hydrolase family.</text>
</comment>
<dbReference type="Pfam" id="PF00293">
    <property type="entry name" value="NUDIX"/>
    <property type="match status" value="1"/>
</dbReference>
<evidence type="ECO:0000259" key="4">
    <source>
        <dbReference type="PROSITE" id="PS51462"/>
    </source>
</evidence>
<dbReference type="InterPro" id="IPR000086">
    <property type="entry name" value="NUDIX_hydrolase_dom"/>
</dbReference>
<name>A0ABN1RWT7_9ACTN</name>
<evidence type="ECO:0000313" key="5">
    <source>
        <dbReference type="EMBL" id="GAA0966662.1"/>
    </source>
</evidence>
<dbReference type="EMBL" id="BAAAHH010000045">
    <property type="protein sequence ID" value="GAA0966662.1"/>
    <property type="molecule type" value="Genomic_DNA"/>
</dbReference>
<organism evidence="5 6">
    <name type="scientific">Actinocorallia libanotica</name>
    <dbReference type="NCBI Taxonomy" id="46162"/>
    <lineage>
        <taxon>Bacteria</taxon>
        <taxon>Bacillati</taxon>
        <taxon>Actinomycetota</taxon>
        <taxon>Actinomycetes</taxon>
        <taxon>Streptosporangiales</taxon>
        <taxon>Thermomonosporaceae</taxon>
        <taxon>Actinocorallia</taxon>
    </lineage>
</organism>
<evidence type="ECO:0000256" key="1">
    <source>
        <dbReference type="ARBA" id="ARBA00005582"/>
    </source>
</evidence>
<dbReference type="InterPro" id="IPR020476">
    <property type="entry name" value="Nudix_hydrolase"/>
</dbReference>
<dbReference type="PANTHER" id="PTHR21340">
    <property type="entry name" value="DIADENOSINE 5,5-P1,P4-TETRAPHOSPHATE PYROPHOSPHOHYDROLASE MUTT"/>
    <property type="match status" value="1"/>
</dbReference>
<dbReference type="RefSeq" id="WP_344246222.1">
    <property type="nucleotide sequence ID" value="NZ_BAAAHH010000045.1"/>
</dbReference>
<keyword evidence="6" id="KW-1185">Reference proteome</keyword>
<keyword evidence="2 3" id="KW-0378">Hydrolase</keyword>
<dbReference type="PANTHER" id="PTHR21340:SF0">
    <property type="entry name" value="BIS(5'-NUCLEOSYL)-TETRAPHOSPHATASE [ASYMMETRICAL]"/>
    <property type="match status" value="1"/>
</dbReference>
<dbReference type="InterPro" id="IPR051325">
    <property type="entry name" value="Nudix_hydrolase_domain"/>
</dbReference>
<evidence type="ECO:0000256" key="2">
    <source>
        <dbReference type="ARBA" id="ARBA00022801"/>
    </source>
</evidence>
<evidence type="ECO:0000256" key="3">
    <source>
        <dbReference type="RuleBase" id="RU003476"/>
    </source>
</evidence>
<dbReference type="PROSITE" id="PS00893">
    <property type="entry name" value="NUDIX_BOX"/>
    <property type="match status" value="1"/>
</dbReference>
<dbReference type="PROSITE" id="PS51462">
    <property type="entry name" value="NUDIX"/>
    <property type="match status" value="1"/>
</dbReference>
<dbReference type="Gene3D" id="3.90.79.10">
    <property type="entry name" value="Nucleoside Triphosphate Pyrophosphohydrolase"/>
    <property type="match status" value="1"/>
</dbReference>
<protein>
    <recommendedName>
        <fullName evidence="4">Nudix hydrolase domain-containing protein</fullName>
    </recommendedName>
</protein>
<dbReference type="SUPFAM" id="SSF55811">
    <property type="entry name" value="Nudix"/>
    <property type="match status" value="1"/>
</dbReference>
<dbReference type="CDD" id="cd02883">
    <property type="entry name" value="NUDIX_Hydrolase"/>
    <property type="match status" value="1"/>
</dbReference>
<feature type="domain" description="Nudix hydrolase" evidence="4">
    <location>
        <begin position="40"/>
        <end position="167"/>
    </location>
</feature>